<dbReference type="GO" id="GO:0008270">
    <property type="term" value="F:zinc ion binding"/>
    <property type="evidence" value="ECO:0007669"/>
    <property type="project" value="UniProtKB-KW"/>
</dbReference>
<evidence type="ECO:0000256" key="6">
    <source>
        <dbReference type="ARBA" id="ARBA00022723"/>
    </source>
</evidence>
<dbReference type="GO" id="GO:0061630">
    <property type="term" value="F:ubiquitin protein ligase activity"/>
    <property type="evidence" value="ECO:0007669"/>
    <property type="project" value="UniProtKB-EC"/>
</dbReference>
<comment type="subcellular location">
    <subcellularLocation>
        <location evidence="2">Membrane</location>
        <topology evidence="2">Multi-pass membrane protein</topology>
    </subcellularLocation>
</comment>
<reference evidence="15" key="1">
    <citation type="submission" date="2013-09" db="EMBL/GenBank/DDBJ databases">
        <title>Corchorus olitorius genome sequencing.</title>
        <authorList>
            <person name="Alam M."/>
            <person name="Haque M.S."/>
            <person name="Islam M.S."/>
            <person name="Emdad E.M."/>
            <person name="Islam M.M."/>
            <person name="Ahmed B."/>
            <person name="Halim A."/>
            <person name="Hossen Q.M.M."/>
            <person name="Hossain M.Z."/>
            <person name="Ahmed R."/>
            <person name="Khan M.M."/>
            <person name="Islam R."/>
            <person name="Rashid M.M."/>
            <person name="Khan S.A."/>
            <person name="Rahman M.S."/>
            <person name="Alam M."/>
            <person name="Yahiya A.S."/>
            <person name="Khan M.S."/>
            <person name="Azam M.S."/>
            <person name="Haque T."/>
            <person name="Lashkar M.Z.H."/>
            <person name="Akhand A.I."/>
            <person name="Morshed G."/>
            <person name="Roy S."/>
            <person name="Uddin K.S."/>
            <person name="Rabeya T."/>
            <person name="Hossain A.S."/>
            <person name="Chowdhury A."/>
            <person name="Snigdha A.R."/>
            <person name="Mortoza M.S."/>
            <person name="Matin S.A."/>
            <person name="Hoque S.M.E."/>
            <person name="Islam M.K."/>
            <person name="Roy D.K."/>
            <person name="Haider R."/>
            <person name="Moosa M.M."/>
            <person name="Elias S.M."/>
            <person name="Hasan A.M."/>
            <person name="Jahan S."/>
            <person name="Shafiuddin M."/>
            <person name="Mahmood N."/>
            <person name="Shommy N.S."/>
        </authorList>
    </citation>
    <scope>NUCLEOTIDE SEQUENCE [LARGE SCALE GENOMIC DNA]</scope>
    <source>
        <strain evidence="15">cv. O-4</strain>
    </source>
</reference>
<evidence type="ECO:0000313" key="14">
    <source>
        <dbReference type="EMBL" id="OMO65725.1"/>
    </source>
</evidence>
<dbReference type="GO" id="GO:0006511">
    <property type="term" value="P:ubiquitin-dependent protein catabolic process"/>
    <property type="evidence" value="ECO:0007669"/>
    <property type="project" value="TreeGrafter"/>
</dbReference>
<dbReference type="SUPFAM" id="SSF57850">
    <property type="entry name" value="RING/U-box"/>
    <property type="match status" value="1"/>
</dbReference>
<comment type="catalytic activity">
    <reaction evidence="1">
        <text>S-ubiquitinyl-[E2 ubiquitin-conjugating enzyme]-L-cysteine + [acceptor protein]-L-lysine = [E2 ubiquitin-conjugating enzyme]-L-cysteine + N(6)-ubiquitinyl-[acceptor protein]-L-lysine.</text>
        <dbReference type="EC" id="2.3.2.27"/>
    </reaction>
</comment>
<evidence type="ECO:0000256" key="5">
    <source>
        <dbReference type="ARBA" id="ARBA00022692"/>
    </source>
</evidence>
<organism evidence="14 15">
    <name type="scientific">Corchorus olitorius</name>
    <dbReference type="NCBI Taxonomy" id="93759"/>
    <lineage>
        <taxon>Eukaryota</taxon>
        <taxon>Viridiplantae</taxon>
        <taxon>Streptophyta</taxon>
        <taxon>Embryophyta</taxon>
        <taxon>Tracheophyta</taxon>
        <taxon>Spermatophyta</taxon>
        <taxon>Magnoliopsida</taxon>
        <taxon>eudicotyledons</taxon>
        <taxon>Gunneridae</taxon>
        <taxon>Pentapetalae</taxon>
        <taxon>rosids</taxon>
        <taxon>malvids</taxon>
        <taxon>Malvales</taxon>
        <taxon>Malvaceae</taxon>
        <taxon>Grewioideae</taxon>
        <taxon>Apeibeae</taxon>
        <taxon>Corchorus</taxon>
    </lineage>
</organism>
<evidence type="ECO:0000256" key="7">
    <source>
        <dbReference type="ARBA" id="ARBA00022771"/>
    </source>
</evidence>
<evidence type="ECO:0000256" key="3">
    <source>
        <dbReference type="ARBA" id="ARBA00012483"/>
    </source>
</evidence>
<feature type="domain" description="RING-type" evidence="13">
    <location>
        <begin position="99"/>
        <end position="140"/>
    </location>
</feature>
<evidence type="ECO:0000256" key="10">
    <source>
        <dbReference type="ARBA" id="ARBA00022989"/>
    </source>
</evidence>
<evidence type="ECO:0000256" key="9">
    <source>
        <dbReference type="ARBA" id="ARBA00022833"/>
    </source>
</evidence>
<keyword evidence="4" id="KW-0808">Transferase</keyword>
<keyword evidence="10" id="KW-1133">Transmembrane helix</keyword>
<dbReference type="InterPro" id="IPR001841">
    <property type="entry name" value="Znf_RING"/>
</dbReference>
<evidence type="ECO:0000256" key="8">
    <source>
        <dbReference type="ARBA" id="ARBA00022786"/>
    </source>
</evidence>
<accession>A0A1R3H5T2</accession>
<dbReference type="Proteomes" id="UP000187203">
    <property type="component" value="Unassembled WGS sequence"/>
</dbReference>
<dbReference type="STRING" id="93759.A0A1R3H5T2"/>
<dbReference type="Gene3D" id="3.30.40.10">
    <property type="entry name" value="Zinc/RING finger domain, C3HC4 (zinc finger)"/>
    <property type="match status" value="1"/>
</dbReference>
<protein>
    <recommendedName>
        <fullName evidence="3">RING-type E3 ubiquitin transferase</fullName>
        <ecNumber evidence="3">2.3.2.27</ecNumber>
    </recommendedName>
</protein>
<dbReference type="InterPro" id="IPR013083">
    <property type="entry name" value="Znf_RING/FYVE/PHD"/>
</dbReference>
<dbReference type="OrthoDB" id="8062037at2759"/>
<gene>
    <name evidence="14" type="ORF">COLO4_31041</name>
</gene>
<dbReference type="PANTHER" id="PTHR45977:SF4">
    <property type="entry name" value="RING-TYPE DOMAIN-CONTAINING PROTEIN"/>
    <property type="match status" value="1"/>
</dbReference>
<evidence type="ECO:0000256" key="2">
    <source>
        <dbReference type="ARBA" id="ARBA00004141"/>
    </source>
</evidence>
<dbReference type="GO" id="GO:0016020">
    <property type="term" value="C:membrane"/>
    <property type="evidence" value="ECO:0007669"/>
    <property type="project" value="UniProtKB-SubCell"/>
</dbReference>
<dbReference type="SMART" id="SM00184">
    <property type="entry name" value="RING"/>
    <property type="match status" value="1"/>
</dbReference>
<keyword evidence="5" id="KW-0812">Transmembrane</keyword>
<comment type="caution">
    <text evidence="14">The sequence shown here is derived from an EMBL/GenBank/DDBJ whole genome shotgun (WGS) entry which is preliminary data.</text>
</comment>
<dbReference type="PROSITE" id="PS50089">
    <property type="entry name" value="ZF_RING_2"/>
    <property type="match status" value="1"/>
</dbReference>
<evidence type="ECO:0000256" key="4">
    <source>
        <dbReference type="ARBA" id="ARBA00022679"/>
    </source>
</evidence>
<evidence type="ECO:0000256" key="12">
    <source>
        <dbReference type="PROSITE-ProRule" id="PRU00175"/>
    </source>
</evidence>
<dbReference type="EMBL" id="AWUE01020811">
    <property type="protein sequence ID" value="OMO65725.1"/>
    <property type="molecule type" value="Genomic_DNA"/>
</dbReference>
<keyword evidence="8" id="KW-0833">Ubl conjugation pathway</keyword>
<evidence type="ECO:0000259" key="13">
    <source>
        <dbReference type="PROSITE" id="PS50089"/>
    </source>
</evidence>
<name>A0A1R3H5T2_9ROSI</name>
<evidence type="ECO:0000256" key="1">
    <source>
        <dbReference type="ARBA" id="ARBA00000900"/>
    </source>
</evidence>
<keyword evidence="15" id="KW-1185">Reference proteome</keyword>
<evidence type="ECO:0000256" key="11">
    <source>
        <dbReference type="ARBA" id="ARBA00023136"/>
    </source>
</evidence>
<dbReference type="PANTHER" id="PTHR45977">
    <property type="entry name" value="TARGET OF ERK KINASE MPK-1"/>
    <property type="match status" value="1"/>
</dbReference>
<proteinExistence type="predicted"/>
<evidence type="ECO:0000313" key="15">
    <source>
        <dbReference type="Proteomes" id="UP000187203"/>
    </source>
</evidence>
<sequence>MTESETENKCKVSFVLEVRKGADFPLAVYVNLKDLKHSCGNIKHLEDLKKTYMKYDKQMNMILSRRVSSLVDELNKSPDNSCITVVEIDASNYDDEELCAICFETLRCGVTVTLPTCLHTFHFNCFDQWYCRNKTCPLCRCPCFPKANVNGGAGLPNSSD</sequence>
<dbReference type="Pfam" id="PF13639">
    <property type="entry name" value="zf-RING_2"/>
    <property type="match status" value="1"/>
</dbReference>
<keyword evidence="6" id="KW-0479">Metal-binding</keyword>
<keyword evidence="11" id="KW-0472">Membrane</keyword>
<keyword evidence="7 12" id="KW-0863">Zinc-finger</keyword>
<dbReference type="AlphaFoldDB" id="A0A1R3H5T2"/>
<keyword evidence="9" id="KW-0862">Zinc</keyword>
<dbReference type="EC" id="2.3.2.27" evidence="3"/>
<dbReference type="GO" id="GO:0016567">
    <property type="term" value="P:protein ubiquitination"/>
    <property type="evidence" value="ECO:0007669"/>
    <property type="project" value="TreeGrafter"/>
</dbReference>